<comment type="caution">
    <text evidence="1">The sequence shown here is derived from an EMBL/GenBank/DDBJ whole genome shotgun (WGS) entry which is preliminary data.</text>
</comment>
<name>A0A1G2P0W7_9BACT</name>
<dbReference type="Proteomes" id="UP000177269">
    <property type="component" value="Unassembled WGS sequence"/>
</dbReference>
<gene>
    <name evidence="1" type="ORF">A3G52_01725</name>
</gene>
<dbReference type="InterPro" id="IPR008921">
    <property type="entry name" value="DNA_pol3_clamp-load_cplx_C"/>
</dbReference>
<organism evidence="1 2">
    <name type="scientific">Candidatus Taylorbacteria bacterium RIFCSPLOWO2_12_FULL_43_20</name>
    <dbReference type="NCBI Taxonomy" id="1802332"/>
    <lineage>
        <taxon>Bacteria</taxon>
        <taxon>Candidatus Tayloriibacteriota</taxon>
    </lineage>
</organism>
<evidence type="ECO:0000313" key="1">
    <source>
        <dbReference type="EMBL" id="OHA41995.1"/>
    </source>
</evidence>
<dbReference type="AlphaFoldDB" id="A0A1G2P0W7"/>
<dbReference type="GO" id="GO:0006260">
    <property type="term" value="P:DNA replication"/>
    <property type="evidence" value="ECO:0007669"/>
    <property type="project" value="InterPro"/>
</dbReference>
<sequence length="239" mass="27193">MIYLLHGENKEAAGKKAREIIDGLIQRKPDAAFFKINEDNWSEAAMDEYVSGMGLFSAKYIVLLDSLLGNREIKDIIVSKVKKINESENVFVILDGALDKTTLSKLSKNSHKVQEFQSRVAKKKNTAFNIFTLSDALGRRDKKTLWVLFTRAKKEGFEDEQIHGTLFWAIKNMIVASSSANAKDAGMNPFVFSKAKDFVINYSPLELKRTAKKLVVIYHESRRGKRDLRSAIERFILEI</sequence>
<dbReference type="Gene3D" id="1.20.272.10">
    <property type="match status" value="1"/>
</dbReference>
<protein>
    <recommendedName>
        <fullName evidence="3">DNA polymerase III delta N-terminal domain-containing protein</fullName>
    </recommendedName>
</protein>
<evidence type="ECO:0008006" key="3">
    <source>
        <dbReference type="Google" id="ProtNLM"/>
    </source>
</evidence>
<accession>A0A1G2P0W7</accession>
<dbReference type="EMBL" id="MHSK01000021">
    <property type="protein sequence ID" value="OHA41995.1"/>
    <property type="molecule type" value="Genomic_DNA"/>
</dbReference>
<dbReference type="GO" id="GO:0003677">
    <property type="term" value="F:DNA binding"/>
    <property type="evidence" value="ECO:0007669"/>
    <property type="project" value="InterPro"/>
</dbReference>
<reference evidence="1 2" key="1">
    <citation type="journal article" date="2016" name="Nat. Commun.">
        <title>Thousands of microbial genomes shed light on interconnected biogeochemical processes in an aquifer system.</title>
        <authorList>
            <person name="Anantharaman K."/>
            <person name="Brown C.T."/>
            <person name="Hug L.A."/>
            <person name="Sharon I."/>
            <person name="Castelle C.J."/>
            <person name="Probst A.J."/>
            <person name="Thomas B.C."/>
            <person name="Singh A."/>
            <person name="Wilkins M.J."/>
            <person name="Karaoz U."/>
            <person name="Brodie E.L."/>
            <person name="Williams K.H."/>
            <person name="Hubbard S.S."/>
            <person name="Banfield J.F."/>
        </authorList>
    </citation>
    <scope>NUCLEOTIDE SEQUENCE [LARGE SCALE GENOMIC DNA]</scope>
</reference>
<proteinExistence type="predicted"/>
<dbReference type="SUPFAM" id="SSF48019">
    <property type="entry name" value="post-AAA+ oligomerization domain-like"/>
    <property type="match status" value="1"/>
</dbReference>
<evidence type="ECO:0000313" key="2">
    <source>
        <dbReference type="Proteomes" id="UP000177269"/>
    </source>
</evidence>